<evidence type="ECO:0000256" key="9">
    <source>
        <dbReference type="ARBA" id="ARBA00023136"/>
    </source>
</evidence>
<dbReference type="InterPro" id="IPR028053">
    <property type="entry name" value="Membr_insert_YidC_N"/>
</dbReference>
<sequence>MEKLSTQKRVLLATLLSFVFFVIYDYFFIPKQVLSEQNQTITQNQAPQSNVSQPAASSSVAPSAVVSQGQTLVVVKSKGYEAHIDTLGRVSKFYLNDEKFKLEDGSRTNLAGGAPLGLEIRFSDTVINDEAFKTNYTADVSELNVESGSKTVTLTQKLSNFDVVKKITFFENGKYDLDVKLSANAEYFITPGFRPSVAIDSYTVHGALLRHADSKLSIIEDGDLDTNEAYSDINIAAASDRYYATLFYNFDKNLNVYMSADAAKNSVIFVKPDGDFKASGYIGAKDNAALKAIDERLVDVIEYGWFSFIAKPMFKFLNFLHDHIGNWGWAIVVLTLVIRIILFPLTYKGMLSMNKLKELSPKMKELQAKYKGDPQKLNMHMMELYKKHGANPMGGCLPILMQIPIFFAIYRVLLNAIELKGAEWILWIKDLSVMDPYFILPVLMGVTMFLQQKLTPTTFTDPMQEKIMKYLPLIFTFFFVTFPAGLTLYWFINNVCSVIQQIFVNKLFEKHKKAEVKA</sequence>
<evidence type="ECO:0000313" key="17">
    <source>
        <dbReference type="Proteomes" id="UP000789359"/>
    </source>
</evidence>
<dbReference type="CDD" id="cd20070">
    <property type="entry name" value="5TM_YidC_Alb3"/>
    <property type="match status" value="1"/>
</dbReference>
<keyword evidence="5 13" id="KW-1003">Cell membrane</keyword>
<protein>
    <recommendedName>
        <fullName evidence="3 13">Membrane protein insertase YidC</fullName>
    </recommendedName>
    <alternativeName>
        <fullName evidence="12 13">Foldase YidC</fullName>
    </alternativeName>
    <alternativeName>
        <fullName evidence="11 13">Membrane integrase YidC</fullName>
    </alternativeName>
    <alternativeName>
        <fullName evidence="13">Membrane protein YidC</fullName>
    </alternativeName>
</protein>
<dbReference type="NCBIfam" id="TIGR03593">
    <property type="entry name" value="yidC_nterm"/>
    <property type="match status" value="1"/>
</dbReference>
<dbReference type="PRINTS" id="PR01900">
    <property type="entry name" value="YIDCPROTEIN"/>
</dbReference>
<dbReference type="Pfam" id="PF02096">
    <property type="entry name" value="60KD_IMP"/>
    <property type="match status" value="1"/>
</dbReference>
<evidence type="ECO:0000256" key="10">
    <source>
        <dbReference type="ARBA" id="ARBA00023186"/>
    </source>
</evidence>
<gene>
    <name evidence="13 16" type="primary">yidC</name>
    <name evidence="16" type="ORF">LMG8286_00388</name>
</gene>
<evidence type="ECO:0000313" key="16">
    <source>
        <dbReference type="EMBL" id="CAD7286555.1"/>
    </source>
</evidence>
<dbReference type="PRINTS" id="PR00701">
    <property type="entry name" value="60KDINNERMP"/>
</dbReference>
<dbReference type="InterPro" id="IPR038221">
    <property type="entry name" value="YidC_periplasmic_sf"/>
</dbReference>
<proteinExistence type="inferred from homology"/>
<dbReference type="CDD" id="cd19960">
    <property type="entry name" value="YidC_peri"/>
    <property type="match status" value="1"/>
</dbReference>
<dbReference type="PANTHER" id="PTHR12428">
    <property type="entry name" value="OXA1"/>
    <property type="match status" value="1"/>
</dbReference>
<comment type="similarity">
    <text evidence="2 13">Belongs to the OXA1/ALB3/YidC family. Type 1 subfamily.</text>
</comment>
<dbReference type="HAMAP" id="MF_01810">
    <property type="entry name" value="YidC_type1"/>
    <property type="match status" value="1"/>
</dbReference>
<keyword evidence="8 13" id="KW-1133">Transmembrane helix</keyword>
<keyword evidence="10 13" id="KW-0143">Chaperone</keyword>
<keyword evidence="6 13" id="KW-0812">Transmembrane</keyword>
<dbReference type="Pfam" id="PF14849">
    <property type="entry name" value="YidC_periplas"/>
    <property type="match status" value="1"/>
</dbReference>
<comment type="subunit">
    <text evidence="13">Interacts with the Sec translocase complex via SecD. Specifically interacts with transmembrane segments of nascent integral membrane proteins during membrane integration.</text>
</comment>
<evidence type="ECO:0000256" key="7">
    <source>
        <dbReference type="ARBA" id="ARBA00022927"/>
    </source>
</evidence>
<evidence type="ECO:0000259" key="14">
    <source>
        <dbReference type="Pfam" id="PF02096"/>
    </source>
</evidence>
<accession>A0ABN7K6U5</accession>
<evidence type="ECO:0000259" key="15">
    <source>
        <dbReference type="Pfam" id="PF14849"/>
    </source>
</evidence>
<feature type="transmembrane region" description="Helical" evidence="13">
    <location>
        <begin position="389"/>
        <end position="413"/>
    </location>
</feature>
<evidence type="ECO:0000256" key="12">
    <source>
        <dbReference type="ARBA" id="ARBA00033342"/>
    </source>
</evidence>
<dbReference type="InterPro" id="IPR047196">
    <property type="entry name" value="YidC_ALB_C"/>
</dbReference>
<keyword evidence="4 13" id="KW-0813">Transport</keyword>
<dbReference type="EMBL" id="CAJHOE010000001">
    <property type="protein sequence ID" value="CAD7286555.1"/>
    <property type="molecule type" value="Genomic_DNA"/>
</dbReference>
<feature type="transmembrane region" description="Helical" evidence="13">
    <location>
        <begin position="327"/>
        <end position="347"/>
    </location>
</feature>
<keyword evidence="17" id="KW-1185">Reference proteome</keyword>
<evidence type="ECO:0000256" key="8">
    <source>
        <dbReference type="ARBA" id="ARBA00022989"/>
    </source>
</evidence>
<dbReference type="PANTHER" id="PTHR12428:SF65">
    <property type="entry name" value="CYTOCHROME C OXIDASE ASSEMBLY PROTEIN COX18, MITOCHONDRIAL"/>
    <property type="match status" value="1"/>
</dbReference>
<feature type="domain" description="Membrane insertase YidC/Oxa/ALB C-terminal" evidence="14">
    <location>
        <begin position="327"/>
        <end position="506"/>
    </location>
</feature>
<evidence type="ECO:0000256" key="11">
    <source>
        <dbReference type="ARBA" id="ARBA00033245"/>
    </source>
</evidence>
<dbReference type="InterPro" id="IPR028055">
    <property type="entry name" value="YidC/Oxa/ALB_C"/>
</dbReference>
<evidence type="ECO:0000256" key="6">
    <source>
        <dbReference type="ARBA" id="ARBA00022692"/>
    </source>
</evidence>
<comment type="subcellular location">
    <subcellularLocation>
        <location evidence="1">Cell inner membrane</location>
        <topology evidence="1">Multi-pass membrane protein</topology>
    </subcellularLocation>
    <subcellularLocation>
        <location evidence="13">Cell membrane</location>
        <topology evidence="13">Multi-pass membrane protein</topology>
    </subcellularLocation>
</comment>
<feature type="transmembrane region" description="Helical" evidence="13">
    <location>
        <begin position="470"/>
        <end position="492"/>
    </location>
</feature>
<evidence type="ECO:0000256" key="2">
    <source>
        <dbReference type="ARBA" id="ARBA00010527"/>
    </source>
</evidence>
<dbReference type="RefSeq" id="WP_230056175.1">
    <property type="nucleotide sequence ID" value="NZ_CAJHOE010000001.1"/>
</dbReference>
<feature type="transmembrane region" description="Helical" evidence="13">
    <location>
        <begin position="433"/>
        <end position="450"/>
    </location>
</feature>
<evidence type="ECO:0000256" key="13">
    <source>
        <dbReference type="HAMAP-Rule" id="MF_01810"/>
    </source>
</evidence>
<keyword evidence="9 13" id="KW-0472">Membrane</keyword>
<comment type="function">
    <text evidence="13">Required for the insertion and/or proper folding and/or complex formation of integral membrane proteins into the membrane. Involved in integration of membrane proteins that insert both dependently and independently of the Sec translocase complex, as well as at least some lipoproteins. Aids folding of multispanning membrane proteins.</text>
</comment>
<dbReference type="InterPro" id="IPR019998">
    <property type="entry name" value="Membr_insert_YidC"/>
</dbReference>
<feature type="domain" description="Membrane insertase YidC N-terminal" evidence="15">
    <location>
        <begin position="127"/>
        <end position="315"/>
    </location>
</feature>
<keyword evidence="7 13" id="KW-0653">Protein transport</keyword>
<dbReference type="Gene3D" id="2.70.98.90">
    <property type="match status" value="1"/>
</dbReference>
<dbReference type="InterPro" id="IPR001708">
    <property type="entry name" value="YidC/ALB3/OXA1/COX18"/>
</dbReference>
<evidence type="ECO:0000256" key="4">
    <source>
        <dbReference type="ARBA" id="ARBA00022448"/>
    </source>
</evidence>
<dbReference type="NCBIfam" id="TIGR03592">
    <property type="entry name" value="yidC_oxa1_cterm"/>
    <property type="match status" value="1"/>
</dbReference>
<organism evidence="16 17">
    <name type="scientific">Campylobacter suis</name>
    <dbReference type="NCBI Taxonomy" id="2790657"/>
    <lineage>
        <taxon>Bacteria</taxon>
        <taxon>Pseudomonadati</taxon>
        <taxon>Campylobacterota</taxon>
        <taxon>Epsilonproteobacteria</taxon>
        <taxon>Campylobacterales</taxon>
        <taxon>Campylobacteraceae</taxon>
        <taxon>Campylobacter</taxon>
    </lineage>
</organism>
<dbReference type="Proteomes" id="UP000789359">
    <property type="component" value="Unassembled WGS sequence"/>
</dbReference>
<evidence type="ECO:0000256" key="1">
    <source>
        <dbReference type="ARBA" id="ARBA00004429"/>
    </source>
</evidence>
<evidence type="ECO:0000256" key="3">
    <source>
        <dbReference type="ARBA" id="ARBA00015325"/>
    </source>
</evidence>
<dbReference type="NCBIfam" id="NF002357">
    <property type="entry name" value="PRK01318.2-4"/>
    <property type="match status" value="1"/>
</dbReference>
<reference evidence="16 17" key="1">
    <citation type="submission" date="2020-11" db="EMBL/GenBank/DDBJ databases">
        <authorList>
            <person name="Peeters C."/>
        </authorList>
    </citation>
    <scope>NUCLEOTIDE SEQUENCE [LARGE SCALE GENOMIC DNA]</scope>
    <source>
        <strain evidence="16 17">LMG 8286</strain>
    </source>
</reference>
<name>A0ABN7K6U5_9BACT</name>
<evidence type="ECO:0000256" key="5">
    <source>
        <dbReference type="ARBA" id="ARBA00022475"/>
    </source>
</evidence>
<comment type="caution">
    <text evidence="16">The sequence shown here is derived from an EMBL/GenBank/DDBJ whole genome shotgun (WGS) entry which is preliminary data.</text>
</comment>